<dbReference type="InterPro" id="IPR002168">
    <property type="entry name" value="Lipase_GDXG_HIS_AS"/>
</dbReference>
<evidence type="ECO:0000256" key="3">
    <source>
        <dbReference type="PROSITE-ProRule" id="PRU10038"/>
    </source>
</evidence>
<dbReference type="PROSITE" id="PS01173">
    <property type="entry name" value="LIPASE_GDXG_HIS"/>
    <property type="match status" value="1"/>
</dbReference>
<reference evidence="6 7" key="1">
    <citation type="journal article" date="2012" name="Genome Biol.">
        <title>Sequencing three crocodilian genomes to illuminate the evolution of archosaurs and amniotes.</title>
        <authorList>
            <person name="St John J.A."/>
            <person name="Braun E.L."/>
            <person name="Isberg S.R."/>
            <person name="Miles L.G."/>
            <person name="Chong A.Y."/>
            <person name="Gongora J."/>
            <person name="Dalzell P."/>
            <person name="Moran C."/>
            <person name="Bed'hom B."/>
            <person name="Abzhanov A."/>
            <person name="Burgess S.C."/>
            <person name="Cooksey A.M."/>
            <person name="Castoe T.A."/>
            <person name="Crawford N.G."/>
            <person name="Densmore L.D."/>
            <person name="Drew J.C."/>
            <person name="Edwards S.V."/>
            <person name="Faircloth B.C."/>
            <person name="Fujita M.K."/>
            <person name="Greenwold M.J."/>
            <person name="Hoffmann F.G."/>
            <person name="Howard J.M."/>
            <person name="Iguchi T."/>
            <person name="Janes D.E."/>
            <person name="Khan S.Y."/>
            <person name="Kohno S."/>
            <person name="de Koning A.J."/>
            <person name="Lance S.L."/>
            <person name="McCarthy F.M."/>
            <person name="McCormack J.E."/>
            <person name="Merchant M.E."/>
            <person name="Peterson D.G."/>
            <person name="Pollock D.D."/>
            <person name="Pourmand N."/>
            <person name="Raney B.J."/>
            <person name="Roessler K.A."/>
            <person name="Sanford J.R."/>
            <person name="Sawyer R.H."/>
            <person name="Schmidt C.J."/>
            <person name="Triplett E.W."/>
            <person name="Tuberville T.D."/>
            <person name="Venegas-Anaya M."/>
            <person name="Howard J.T."/>
            <person name="Jarvis E.D."/>
            <person name="Guillette L.J.Jr."/>
            <person name="Glenn T.C."/>
            <person name="Green R.E."/>
            <person name="Ray D.A."/>
        </authorList>
    </citation>
    <scope>NUCLEOTIDE SEQUENCE [LARGE SCALE GENOMIC DNA]</scope>
    <source>
        <strain evidence="6">KSC_2009_1</strain>
    </source>
</reference>
<feature type="domain" description="Alpha/beta hydrolase fold-3" evidence="5">
    <location>
        <begin position="44"/>
        <end position="101"/>
    </location>
</feature>
<dbReference type="SUPFAM" id="SSF53474">
    <property type="entry name" value="alpha/beta-Hydrolases"/>
    <property type="match status" value="3"/>
</dbReference>
<feature type="domain" description="Alpha/beta hydrolase fold-3" evidence="5">
    <location>
        <begin position="477"/>
        <end position="543"/>
    </location>
</feature>
<dbReference type="PANTHER" id="PTHR48081:SF32">
    <property type="entry name" value="ALPHA_BETA HYDROLASE FOLD-3 DOMAIN-CONTAINING PROTEIN"/>
    <property type="match status" value="1"/>
</dbReference>
<dbReference type="Proteomes" id="UP000050525">
    <property type="component" value="Unassembled WGS sequence"/>
</dbReference>
<accession>A0A151PIN0</accession>
<dbReference type="Pfam" id="PF07859">
    <property type="entry name" value="Abhydrolase_3"/>
    <property type="match status" value="4"/>
</dbReference>
<evidence type="ECO:0000313" key="7">
    <source>
        <dbReference type="Proteomes" id="UP000050525"/>
    </source>
</evidence>
<keyword evidence="7" id="KW-1185">Reference proteome</keyword>
<dbReference type="InterPro" id="IPR050300">
    <property type="entry name" value="GDXG_lipolytic_enzyme"/>
</dbReference>
<name>A0A151PIN0_ALLMI</name>
<sequence length="570" mass="63483">MQGTLLLGLTLAAFTAVMLGGLRILFFQLSKLQIPPGVDQPGRYRLAPENKPPAQYEDCLTAAIHFMRNSEDYAVDPTRIITAGDSAGAYLAAIVTQTLSMSKGRGFFLKATVSEAYRLAPEHKPPAQYEDCLTAAIHFMRKPEDYGVDPTRIITAGDSAGAYLAATVTQTLSMFVASFILLVLGTIQFEISNTEIPPGMDQPIKLRIIHGFLVGSAVLGKILERMGLCSQLNFVRCIRYGKKPGMDPKLFVKDLNFETVPVRVYQPRASSSGQRRGIVFFHGGGWVFGDLDSHEKLCRYIARESESVVASVEYRLAPEHKYPAQFDDCLTAAIHFMRNTEDYGVDPTRIIIAGDSAGGHLAALVSQAVVSRPGLPKPRAQVLIYPFVQGLDFNLPSYLQNCKVPLLFRERVPFFALLCLNGDVSVLEDVLEGTHIPTDIKLKYKKWLSLDNIPEEFKVRGYKPQLFIECKKEVYEQVKEICEPTFSPLLAEDAIFCQLPESFILTCEYDVLRDDGLLYKKRLEDSGVQVTWYHVEDGFHGVISMFDNGILSFPAGKKALDKIINFLRGL</sequence>
<dbReference type="InterPro" id="IPR029058">
    <property type="entry name" value="AB_hydrolase_fold"/>
</dbReference>
<evidence type="ECO:0000259" key="5">
    <source>
        <dbReference type="Pfam" id="PF07859"/>
    </source>
</evidence>
<evidence type="ECO:0000256" key="2">
    <source>
        <dbReference type="ARBA" id="ARBA00022801"/>
    </source>
</evidence>
<dbReference type="Gene3D" id="3.40.50.1820">
    <property type="entry name" value="alpha/beta hydrolase"/>
    <property type="match status" value="3"/>
</dbReference>
<dbReference type="InterPro" id="IPR033140">
    <property type="entry name" value="Lipase_GDXG_put_SER_AS"/>
</dbReference>
<feature type="transmembrane region" description="Helical" evidence="4">
    <location>
        <begin position="6"/>
        <end position="26"/>
    </location>
</feature>
<keyword evidence="4" id="KW-1133">Transmembrane helix</keyword>
<keyword evidence="4" id="KW-0472">Membrane</keyword>
<feature type="domain" description="Alpha/beta hydrolase fold-3" evidence="5">
    <location>
        <begin position="278"/>
        <end position="421"/>
    </location>
</feature>
<dbReference type="PROSITE" id="PS01174">
    <property type="entry name" value="LIPASE_GDXG_SER"/>
    <property type="match status" value="1"/>
</dbReference>
<evidence type="ECO:0000313" key="6">
    <source>
        <dbReference type="EMBL" id="KYO48956.1"/>
    </source>
</evidence>
<dbReference type="STRING" id="8496.A0A151PIN0"/>
<comment type="caution">
    <text evidence="6">The sequence shown here is derived from an EMBL/GenBank/DDBJ whole genome shotgun (WGS) entry which is preliminary data.</text>
</comment>
<dbReference type="EMBL" id="AKHW03000161">
    <property type="protein sequence ID" value="KYO48956.1"/>
    <property type="molecule type" value="Genomic_DNA"/>
</dbReference>
<gene>
    <name evidence="6" type="primary">AADACL4</name>
    <name evidence="6" type="ORF">Y1Q_0001140</name>
</gene>
<protein>
    <submittedName>
        <fullName evidence="6">Arylacetamide deacetylase-like 4</fullName>
    </submittedName>
</protein>
<organism evidence="6 7">
    <name type="scientific">Alligator mississippiensis</name>
    <name type="common">American alligator</name>
    <dbReference type="NCBI Taxonomy" id="8496"/>
    <lineage>
        <taxon>Eukaryota</taxon>
        <taxon>Metazoa</taxon>
        <taxon>Chordata</taxon>
        <taxon>Craniata</taxon>
        <taxon>Vertebrata</taxon>
        <taxon>Euteleostomi</taxon>
        <taxon>Archelosauria</taxon>
        <taxon>Archosauria</taxon>
        <taxon>Crocodylia</taxon>
        <taxon>Alligatoridae</taxon>
        <taxon>Alligatorinae</taxon>
        <taxon>Alligator</taxon>
    </lineage>
</organism>
<feature type="domain" description="Alpha/beta hydrolase fold-3" evidence="5">
    <location>
        <begin position="113"/>
        <end position="172"/>
    </location>
</feature>
<evidence type="ECO:0000256" key="1">
    <source>
        <dbReference type="ARBA" id="ARBA00010515"/>
    </source>
</evidence>
<dbReference type="PANTHER" id="PTHR48081">
    <property type="entry name" value="AB HYDROLASE SUPERFAMILY PROTEIN C4A8.06C"/>
    <property type="match status" value="1"/>
</dbReference>
<proteinExistence type="inferred from homology"/>
<dbReference type="InterPro" id="IPR013094">
    <property type="entry name" value="AB_hydrolase_3"/>
</dbReference>
<feature type="active site" evidence="3">
    <location>
        <position position="356"/>
    </location>
</feature>
<dbReference type="AlphaFoldDB" id="A0A151PIN0"/>
<dbReference type="eggNOG" id="KOG1515">
    <property type="taxonomic scope" value="Eukaryota"/>
</dbReference>
<dbReference type="GO" id="GO:0016787">
    <property type="term" value="F:hydrolase activity"/>
    <property type="evidence" value="ECO:0007669"/>
    <property type="project" value="UniProtKB-KW"/>
</dbReference>
<comment type="similarity">
    <text evidence="1">Belongs to the 'GDXG' lipolytic enzyme family.</text>
</comment>
<keyword evidence="4" id="KW-0812">Transmembrane</keyword>
<keyword evidence="2" id="KW-0378">Hydrolase</keyword>
<evidence type="ECO:0000256" key="4">
    <source>
        <dbReference type="SAM" id="Phobius"/>
    </source>
</evidence>